<evidence type="ECO:0000313" key="2">
    <source>
        <dbReference type="EMBL" id="VVA35597.1"/>
    </source>
</evidence>
<sequence>MAKFDIPEMREYKREYPPEHFIVEIKPYSLLSNTKAEKYESGVFDAGGYRWRLSFYPKYETTSKKGYISLFLVLIGSVSGKQSPAEVYATFRLFLYKNTPETQEYLTIEDGSGKVNHFHEEMRQELGFAKFLLRSTFEKRSEGYVWDDCCRIGAEVFVHKGQTKTLDEYLPPRELKNPTSSVRKFRLGSISSKRDPKCLSSDKFHLQGRKWKLSVCQNGEPENKSLSFMLESKEDWKSFPSFYAKFRVRVLDRVHGKHTTEKEVQHWFCSSNRKIVFPDFMPWKTLRDSSKGFIKNDVLTVEVEICSLSVVEAPRILKKPLSYD</sequence>
<dbReference type="InterPro" id="IPR002083">
    <property type="entry name" value="MATH/TRAF_dom"/>
</dbReference>
<feature type="domain" description="MATH" evidence="1">
    <location>
        <begin position="180"/>
        <end position="305"/>
    </location>
</feature>
<evidence type="ECO:0000313" key="3">
    <source>
        <dbReference type="Proteomes" id="UP000327085"/>
    </source>
</evidence>
<dbReference type="PROSITE" id="PS50144">
    <property type="entry name" value="MATH"/>
    <property type="match status" value="2"/>
</dbReference>
<dbReference type="EMBL" id="CABIKO010000397">
    <property type="protein sequence ID" value="VVA35597.1"/>
    <property type="molecule type" value="Genomic_DNA"/>
</dbReference>
<gene>
    <name evidence="2" type="ORF">ALMOND_2B021947</name>
</gene>
<dbReference type="Gene3D" id="2.60.210.10">
    <property type="entry name" value="Apoptosis, Tumor Necrosis Factor Receptor Associated Protein 2, Chain A"/>
    <property type="match status" value="2"/>
</dbReference>
<dbReference type="AlphaFoldDB" id="A0A5E4G744"/>
<dbReference type="SUPFAM" id="SSF49599">
    <property type="entry name" value="TRAF domain-like"/>
    <property type="match status" value="2"/>
</dbReference>
<dbReference type="OMA" id="WFSHRET"/>
<dbReference type="InParanoid" id="A0A5E4G744"/>
<organism evidence="2 3">
    <name type="scientific">Prunus dulcis</name>
    <name type="common">Almond</name>
    <name type="synonym">Amygdalus dulcis</name>
    <dbReference type="NCBI Taxonomy" id="3755"/>
    <lineage>
        <taxon>Eukaryota</taxon>
        <taxon>Viridiplantae</taxon>
        <taxon>Streptophyta</taxon>
        <taxon>Embryophyta</taxon>
        <taxon>Tracheophyta</taxon>
        <taxon>Spermatophyta</taxon>
        <taxon>Magnoliopsida</taxon>
        <taxon>eudicotyledons</taxon>
        <taxon>Gunneridae</taxon>
        <taxon>Pentapetalae</taxon>
        <taxon>rosids</taxon>
        <taxon>fabids</taxon>
        <taxon>Rosales</taxon>
        <taxon>Rosaceae</taxon>
        <taxon>Amygdaloideae</taxon>
        <taxon>Amygdaleae</taxon>
        <taxon>Prunus</taxon>
    </lineage>
</organism>
<dbReference type="InterPro" id="IPR008974">
    <property type="entry name" value="TRAF-like"/>
</dbReference>
<accession>A0A5E4G744</accession>
<dbReference type="PANTHER" id="PTHR46162">
    <property type="entry name" value="TRAF-LIKE FAMILY PROTEIN"/>
    <property type="match status" value="1"/>
</dbReference>
<proteinExistence type="predicted"/>
<protein>
    <submittedName>
        <fullName evidence="2">PREDICTED: MATH</fullName>
    </submittedName>
</protein>
<evidence type="ECO:0000259" key="1">
    <source>
        <dbReference type="PROSITE" id="PS50144"/>
    </source>
</evidence>
<dbReference type="PANTHER" id="PTHR46162:SF55">
    <property type="entry name" value="MATH DOMAIN-CONTAINING PROTEIN"/>
    <property type="match status" value="1"/>
</dbReference>
<feature type="domain" description="MATH" evidence="1">
    <location>
        <begin position="18"/>
        <end position="156"/>
    </location>
</feature>
<dbReference type="Gramene" id="VVA35597">
    <property type="protein sequence ID" value="VVA35597"/>
    <property type="gene ID" value="Prudul26B021947"/>
</dbReference>
<dbReference type="Pfam" id="PF22486">
    <property type="entry name" value="MATH_2"/>
    <property type="match status" value="2"/>
</dbReference>
<name>A0A5E4G744_PRUDU</name>
<reference evidence="3" key="1">
    <citation type="journal article" date="2020" name="Plant J.">
        <title>Transposons played a major role in the diversification between the closely related almond and peach genomes: results from the almond genome sequence.</title>
        <authorList>
            <person name="Alioto T."/>
            <person name="Alexiou K.G."/>
            <person name="Bardil A."/>
            <person name="Barteri F."/>
            <person name="Castanera R."/>
            <person name="Cruz F."/>
            <person name="Dhingra A."/>
            <person name="Duval H."/>
            <person name="Fernandez I Marti A."/>
            <person name="Frias L."/>
            <person name="Galan B."/>
            <person name="Garcia J.L."/>
            <person name="Howad W."/>
            <person name="Gomez-Garrido J."/>
            <person name="Gut M."/>
            <person name="Julca I."/>
            <person name="Morata J."/>
            <person name="Puigdomenech P."/>
            <person name="Ribeca P."/>
            <person name="Rubio Cabetas M.J."/>
            <person name="Vlasova A."/>
            <person name="Wirthensohn M."/>
            <person name="Garcia-Mas J."/>
            <person name="Gabaldon T."/>
            <person name="Casacuberta J.M."/>
            <person name="Arus P."/>
        </authorList>
    </citation>
    <scope>NUCLEOTIDE SEQUENCE [LARGE SCALE GENOMIC DNA]</scope>
    <source>
        <strain evidence="3">cv. Texas</strain>
    </source>
</reference>
<dbReference type="Proteomes" id="UP000327085">
    <property type="component" value="Chromosome 2"/>
</dbReference>
<dbReference type="CDD" id="cd00121">
    <property type="entry name" value="MATH"/>
    <property type="match status" value="2"/>
</dbReference>